<evidence type="ECO:0000256" key="4">
    <source>
        <dbReference type="SAM" id="Phobius"/>
    </source>
</evidence>
<dbReference type="PANTHER" id="PTHR11360">
    <property type="entry name" value="MONOCARBOXYLATE TRANSPORTER"/>
    <property type="match status" value="1"/>
</dbReference>
<feature type="transmembrane region" description="Helical" evidence="4">
    <location>
        <begin position="30"/>
        <end position="51"/>
    </location>
</feature>
<keyword evidence="4" id="KW-1133">Transmembrane helix</keyword>
<feature type="region of interest" description="Disordered" evidence="3">
    <location>
        <begin position="1"/>
        <end position="23"/>
    </location>
</feature>
<keyword evidence="7" id="KW-1185">Reference proteome</keyword>
<feature type="compositionally biased region" description="Polar residues" evidence="3">
    <location>
        <begin position="1"/>
        <end position="15"/>
    </location>
</feature>
<feature type="transmembrane region" description="Helical" evidence="4">
    <location>
        <begin position="328"/>
        <end position="348"/>
    </location>
</feature>
<dbReference type="Pfam" id="PF07690">
    <property type="entry name" value="MFS_1"/>
    <property type="match status" value="1"/>
</dbReference>
<feature type="transmembrane region" description="Helical" evidence="4">
    <location>
        <begin position="302"/>
        <end position="322"/>
    </location>
</feature>
<feature type="transmembrane region" description="Helical" evidence="4">
    <location>
        <begin position="71"/>
        <end position="93"/>
    </location>
</feature>
<feature type="transmembrane region" description="Helical" evidence="4">
    <location>
        <begin position="189"/>
        <end position="210"/>
    </location>
</feature>
<dbReference type="InterPro" id="IPR050327">
    <property type="entry name" value="Proton-linked_MCT"/>
</dbReference>
<comment type="similarity">
    <text evidence="2">Belongs to the major facilitator superfamily. Monocarboxylate porter (TC 2.A.1.13) family.</text>
</comment>
<dbReference type="InterPro" id="IPR020846">
    <property type="entry name" value="MFS_dom"/>
</dbReference>
<gene>
    <name evidence="6" type="ORF">BDW59DRAFT_122880</name>
</gene>
<feature type="transmembrane region" description="Helical" evidence="4">
    <location>
        <begin position="100"/>
        <end position="116"/>
    </location>
</feature>
<evidence type="ECO:0000313" key="7">
    <source>
        <dbReference type="Proteomes" id="UP001610335"/>
    </source>
</evidence>
<feature type="transmembrane region" description="Helical" evidence="4">
    <location>
        <begin position="394"/>
        <end position="415"/>
    </location>
</feature>
<proteinExistence type="inferred from homology"/>
<sequence>MSKQVSTTALVTPDTTVDADTGPPDGGSRAWLVVLGGFFTYFVTFGLLNSFGTFQVYYGQKLMPHEDESAISWIGSIQLFLLYAGGLAFGPIFDTKGSKVLFIPGTILFALSLMLTSLCDKFYQFILAQSLLFGISDSMLFYPTISAIPHWFSSQRGLAMGTVLAGSSLGGIAWPLIIKRLLDEVGFPWTLRIAGFVSLILLAPATALVVPRLPPRKKSEKSNGLPKADLIAGLKDLRYWLTVAGMLFVIWGMFIPFGYIPLLAIERGVDSTFAVSLVSILNAGSFVGRIATGAMADKLGKFNMAVGCALISTTLLLSLHAINTKSTITAFTFLYGLTSGGLMTLQSACVAQITRNMQTIGFMIGVMMAVCSIGALTGTPISGRLNEMPLSGTAPAWVDFASAMMFAGTVFLAAARISVDSRLYRAV</sequence>
<dbReference type="Gene3D" id="1.20.1250.20">
    <property type="entry name" value="MFS general substrate transporter like domains"/>
    <property type="match status" value="2"/>
</dbReference>
<dbReference type="EMBL" id="JBFXLS010000078">
    <property type="protein sequence ID" value="KAL2819314.1"/>
    <property type="molecule type" value="Genomic_DNA"/>
</dbReference>
<feature type="transmembrane region" description="Helical" evidence="4">
    <location>
        <begin position="157"/>
        <end position="177"/>
    </location>
</feature>
<evidence type="ECO:0000256" key="3">
    <source>
        <dbReference type="SAM" id="MobiDB-lite"/>
    </source>
</evidence>
<dbReference type="PANTHER" id="PTHR11360:SF177">
    <property type="entry name" value="RIBOFLAVIN TRANSPORTER MCH5"/>
    <property type="match status" value="1"/>
</dbReference>
<organism evidence="6 7">
    <name type="scientific">Aspergillus cavernicola</name>
    <dbReference type="NCBI Taxonomy" id="176166"/>
    <lineage>
        <taxon>Eukaryota</taxon>
        <taxon>Fungi</taxon>
        <taxon>Dikarya</taxon>
        <taxon>Ascomycota</taxon>
        <taxon>Pezizomycotina</taxon>
        <taxon>Eurotiomycetes</taxon>
        <taxon>Eurotiomycetidae</taxon>
        <taxon>Eurotiales</taxon>
        <taxon>Aspergillaceae</taxon>
        <taxon>Aspergillus</taxon>
        <taxon>Aspergillus subgen. Nidulantes</taxon>
    </lineage>
</organism>
<protein>
    <submittedName>
        <fullName evidence="6">MFS general substrate transporter</fullName>
    </submittedName>
</protein>
<dbReference type="SUPFAM" id="SSF103473">
    <property type="entry name" value="MFS general substrate transporter"/>
    <property type="match status" value="1"/>
</dbReference>
<name>A0ABR4HW57_9EURO</name>
<feature type="transmembrane region" description="Helical" evidence="4">
    <location>
        <begin position="239"/>
        <end position="260"/>
    </location>
</feature>
<feature type="transmembrane region" description="Helical" evidence="4">
    <location>
        <begin position="360"/>
        <end position="382"/>
    </location>
</feature>
<dbReference type="InterPro" id="IPR036259">
    <property type="entry name" value="MFS_trans_sf"/>
</dbReference>
<comment type="caution">
    <text evidence="6">The sequence shown here is derived from an EMBL/GenBank/DDBJ whole genome shotgun (WGS) entry which is preliminary data.</text>
</comment>
<feature type="transmembrane region" description="Helical" evidence="4">
    <location>
        <begin position="122"/>
        <end position="145"/>
    </location>
</feature>
<evidence type="ECO:0000259" key="5">
    <source>
        <dbReference type="PROSITE" id="PS50850"/>
    </source>
</evidence>
<accession>A0ABR4HW57</accession>
<reference evidence="6 7" key="1">
    <citation type="submission" date="2024-07" db="EMBL/GenBank/DDBJ databases">
        <title>Section-level genome sequencing and comparative genomics of Aspergillus sections Usti and Cavernicolus.</title>
        <authorList>
            <consortium name="Lawrence Berkeley National Laboratory"/>
            <person name="Nybo J.L."/>
            <person name="Vesth T.C."/>
            <person name="Theobald S."/>
            <person name="Frisvad J.C."/>
            <person name="Larsen T.O."/>
            <person name="Kjaerboelling I."/>
            <person name="Rothschild-Mancinelli K."/>
            <person name="Lyhne E.K."/>
            <person name="Kogle M.E."/>
            <person name="Barry K."/>
            <person name="Clum A."/>
            <person name="Na H."/>
            <person name="Ledsgaard L."/>
            <person name="Lin J."/>
            <person name="Lipzen A."/>
            <person name="Kuo A."/>
            <person name="Riley R."/>
            <person name="Mondo S."/>
            <person name="LaButti K."/>
            <person name="Haridas S."/>
            <person name="Pangalinan J."/>
            <person name="Salamov A.A."/>
            <person name="Simmons B.A."/>
            <person name="Magnuson J.K."/>
            <person name="Chen J."/>
            <person name="Drula E."/>
            <person name="Henrissat B."/>
            <person name="Wiebenga A."/>
            <person name="Lubbers R.J."/>
            <person name="Gomes A.C."/>
            <person name="Makela M.R."/>
            <person name="Stajich J."/>
            <person name="Grigoriev I.V."/>
            <person name="Mortensen U.H."/>
            <person name="De vries R.P."/>
            <person name="Baker S.E."/>
            <person name="Andersen M.R."/>
        </authorList>
    </citation>
    <scope>NUCLEOTIDE SEQUENCE [LARGE SCALE GENOMIC DNA]</scope>
    <source>
        <strain evidence="6 7">CBS 600.67</strain>
    </source>
</reference>
<evidence type="ECO:0000256" key="2">
    <source>
        <dbReference type="ARBA" id="ARBA00006727"/>
    </source>
</evidence>
<evidence type="ECO:0000313" key="6">
    <source>
        <dbReference type="EMBL" id="KAL2819314.1"/>
    </source>
</evidence>
<feature type="domain" description="Major facilitator superfamily (MFS) profile" evidence="5">
    <location>
        <begin position="30"/>
        <end position="427"/>
    </location>
</feature>
<dbReference type="Proteomes" id="UP001610335">
    <property type="component" value="Unassembled WGS sequence"/>
</dbReference>
<keyword evidence="4" id="KW-0812">Transmembrane</keyword>
<evidence type="ECO:0000256" key="1">
    <source>
        <dbReference type="ARBA" id="ARBA00004141"/>
    </source>
</evidence>
<feature type="transmembrane region" description="Helical" evidence="4">
    <location>
        <begin position="272"/>
        <end position="290"/>
    </location>
</feature>
<dbReference type="PROSITE" id="PS50850">
    <property type="entry name" value="MFS"/>
    <property type="match status" value="1"/>
</dbReference>
<dbReference type="InterPro" id="IPR011701">
    <property type="entry name" value="MFS"/>
</dbReference>
<comment type="subcellular location">
    <subcellularLocation>
        <location evidence="1">Membrane</location>
        <topology evidence="1">Multi-pass membrane protein</topology>
    </subcellularLocation>
</comment>
<keyword evidence="4" id="KW-0472">Membrane</keyword>